<name>A0A4Z2JE88_9TELE</name>
<evidence type="ECO:0000313" key="2">
    <source>
        <dbReference type="EMBL" id="TNN88595.1"/>
    </source>
</evidence>
<dbReference type="Proteomes" id="UP000314294">
    <property type="component" value="Unassembled WGS sequence"/>
</dbReference>
<dbReference type="EMBL" id="SRLO01000005">
    <property type="protein sequence ID" value="TNN88595.1"/>
    <property type="molecule type" value="Genomic_DNA"/>
</dbReference>
<protein>
    <submittedName>
        <fullName evidence="2">Uncharacterized protein</fullName>
    </submittedName>
</protein>
<evidence type="ECO:0000313" key="3">
    <source>
        <dbReference type="Proteomes" id="UP000314294"/>
    </source>
</evidence>
<proteinExistence type="predicted"/>
<organism evidence="2 3">
    <name type="scientific">Liparis tanakae</name>
    <name type="common">Tanaka's snailfish</name>
    <dbReference type="NCBI Taxonomy" id="230148"/>
    <lineage>
        <taxon>Eukaryota</taxon>
        <taxon>Metazoa</taxon>
        <taxon>Chordata</taxon>
        <taxon>Craniata</taxon>
        <taxon>Vertebrata</taxon>
        <taxon>Euteleostomi</taxon>
        <taxon>Actinopterygii</taxon>
        <taxon>Neopterygii</taxon>
        <taxon>Teleostei</taxon>
        <taxon>Neoteleostei</taxon>
        <taxon>Acanthomorphata</taxon>
        <taxon>Eupercaria</taxon>
        <taxon>Perciformes</taxon>
        <taxon>Cottioidei</taxon>
        <taxon>Cottales</taxon>
        <taxon>Liparidae</taxon>
        <taxon>Liparis</taxon>
    </lineage>
</organism>
<dbReference type="AlphaFoldDB" id="A0A4Z2JE88"/>
<comment type="caution">
    <text evidence="2">The sequence shown here is derived from an EMBL/GenBank/DDBJ whole genome shotgun (WGS) entry which is preliminary data.</text>
</comment>
<evidence type="ECO:0000256" key="1">
    <source>
        <dbReference type="SAM" id="MobiDB-lite"/>
    </source>
</evidence>
<feature type="compositionally biased region" description="Basic and acidic residues" evidence="1">
    <location>
        <begin position="78"/>
        <end position="87"/>
    </location>
</feature>
<sequence>MSACHSTPRGQRAGSALEQRLWKTKAVSQLKVNRLCSAEAEGRGGGIDTGNGCRENSEAACRSAGRTPIGERAGPRGRRGDGDGAAG</sequence>
<accession>A0A4Z2JE88</accession>
<reference evidence="2 3" key="1">
    <citation type="submission" date="2019-03" db="EMBL/GenBank/DDBJ databases">
        <title>First draft genome of Liparis tanakae, snailfish: a comprehensive survey of snailfish specific genes.</title>
        <authorList>
            <person name="Kim W."/>
            <person name="Song I."/>
            <person name="Jeong J.-H."/>
            <person name="Kim D."/>
            <person name="Kim S."/>
            <person name="Ryu S."/>
            <person name="Song J.Y."/>
            <person name="Lee S.K."/>
        </authorList>
    </citation>
    <scope>NUCLEOTIDE SEQUENCE [LARGE SCALE GENOMIC DNA]</scope>
    <source>
        <tissue evidence="2">Muscle</tissue>
    </source>
</reference>
<feature type="region of interest" description="Disordered" evidence="1">
    <location>
        <begin position="40"/>
        <end position="87"/>
    </location>
</feature>
<gene>
    <name evidence="2" type="ORF">EYF80_001378</name>
</gene>
<keyword evidence="3" id="KW-1185">Reference proteome</keyword>